<dbReference type="GO" id="GO:0016874">
    <property type="term" value="F:ligase activity"/>
    <property type="evidence" value="ECO:0007669"/>
    <property type="project" value="UniProtKB-KW"/>
</dbReference>
<accession>A0A7W3LT60</accession>
<proteinExistence type="predicted"/>
<sequence>MRVAIATFSVIPDGGAEAALLRGELAGLGVEAVAVPWDDAGTDWTAFDLVVVRSTWDYTERREEFLEWAAGVPRLRNAAPVLRWNTDKTYLRELAGAGVPVVPTLWDPADLPSDWDEYVIKPSVSCGSRDTARWRRGDEDRARAHLRRLRDEDRTVMVQPYLSAIDTEGETALLFCDGEFSHAARKAAILAPGAGVPDRPIGGDTVPVEATPEQLAVAREVLAHAPGDLLYARVDLVPGPDGSPVLLELELTEPNLFLDHDPGAAARYAKAIAARL</sequence>
<dbReference type="PANTHER" id="PTHR39217">
    <property type="match status" value="1"/>
</dbReference>
<dbReference type="Proteomes" id="UP000572680">
    <property type="component" value="Unassembled WGS sequence"/>
</dbReference>
<dbReference type="EMBL" id="JACJIA010000007">
    <property type="protein sequence ID" value="MBA8953782.1"/>
    <property type="molecule type" value="Genomic_DNA"/>
</dbReference>
<reference evidence="1 2" key="1">
    <citation type="submission" date="2020-08" db="EMBL/GenBank/DDBJ databases">
        <title>Genomic Encyclopedia of Type Strains, Phase IV (KMG-IV): sequencing the most valuable type-strain genomes for metagenomic binning, comparative biology and taxonomic classification.</title>
        <authorList>
            <person name="Goeker M."/>
        </authorList>
    </citation>
    <scope>NUCLEOTIDE SEQUENCE [LARGE SCALE GENOMIC DNA]</scope>
    <source>
        <strain evidence="1 2">DSM 44197</strain>
    </source>
</reference>
<name>A0A7W3LT60_ACTNM</name>
<dbReference type="InterPro" id="IPR013815">
    <property type="entry name" value="ATP_grasp_subdomain_1"/>
</dbReference>
<keyword evidence="2" id="KW-1185">Reference proteome</keyword>
<protein>
    <submittedName>
        <fullName evidence="1">Glutathione synthase/RimK-type ligase-like ATP-grasp enzyme</fullName>
    </submittedName>
</protein>
<comment type="caution">
    <text evidence="1">The sequence shown here is derived from an EMBL/GenBank/DDBJ whole genome shotgun (WGS) entry which is preliminary data.</text>
</comment>
<dbReference type="Gene3D" id="3.30.470.20">
    <property type="entry name" value="ATP-grasp fold, B domain"/>
    <property type="match status" value="1"/>
</dbReference>
<dbReference type="AlphaFoldDB" id="A0A7W3LT60"/>
<dbReference type="InterPro" id="IPR053191">
    <property type="entry name" value="DcsG_Biosynth_Enzyme"/>
</dbReference>
<gene>
    <name evidence="1" type="ORF">HNR61_005435</name>
</gene>
<keyword evidence="1" id="KW-0436">Ligase</keyword>
<dbReference type="GO" id="GO:0005524">
    <property type="term" value="F:ATP binding"/>
    <property type="evidence" value="ECO:0007669"/>
    <property type="project" value="InterPro"/>
</dbReference>
<evidence type="ECO:0000313" key="1">
    <source>
        <dbReference type="EMBL" id="MBA8953782.1"/>
    </source>
</evidence>
<dbReference type="PANTHER" id="PTHR39217:SF1">
    <property type="entry name" value="GLUTATHIONE SYNTHETASE"/>
    <property type="match status" value="1"/>
</dbReference>
<organism evidence="1 2">
    <name type="scientific">Actinomadura namibiensis</name>
    <dbReference type="NCBI Taxonomy" id="182080"/>
    <lineage>
        <taxon>Bacteria</taxon>
        <taxon>Bacillati</taxon>
        <taxon>Actinomycetota</taxon>
        <taxon>Actinomycetes</taxon>
        <taxon>Streptosporangiales</taxon>
        <taxon>Thermomonosporaceae</taxon>
        <taxon>Actinomadura</taxon>
    </lineage>
</organism>
<evidence type="ECO:0000313" key="2">
    <source>
        <dbReference type="Proteomes" id="UP000572680"/>
    </source>
</evidence>
<dbReference type="SUPFAM" id="SSF56059">
    <property type="entry name" value="Glutathione synthetase ATP-binding domain-like"/>
    <property type="match status" value="1"/>
</dbReference>
<dbReference type="Gene3D" id="3.30.1490.20">
    <property type="entry name" value="ATP-grasp fold, A domain"/>
    <property type="match status" value="1"/>
</dbReference>
<dbReference type="RefSeq" id="WP_182845933.1">
    <property type="nucleotide sequence ID" value="NZ_BAAALP010000117.1"/>
</dbReference>